<dbReference type="EMBL" id="LAZR01000789">
    <property type="protein sequence ID" value="KKN57777.1"/>
    <property type="molecule type" value="Genomic_DNA"/>
</dbReference>
<accession>A0A0F9S6D9</accession>
<dbReference type="InterPro" id="IPR047057">
    <property type="entry name" value="MerR_fam"/>
</dbReference>
<dbReference type="InterPro" id="IPR000551">
    <property type="entry name" value="MerR-type_HTH_dom"/>
</dbReference>
<dbReference type="NCBIfam" id="TIGR02047">
    <property type="entry name" value="CadR-PbrR"/>
    <property type="match status" value="1"/>
</dbReference>
<dbReference type="GO" id="GO:0003677">
    <property type="term" value="F:DNA binding"/>
    <property type="evidence" value="ECO:0007669"/>
    <property type="project" value="UniProtKB-KW"/>
</dbReference>
<dbReference type="SUPFAM" id="SSF46955">
    <property type="entry name" value="Putative DNA-binding domain"/>
    <property type="match status" value="1"/>
</dbReference>
<dbReference type="SMART" id="SM00422">
    <property type="entry name" value="HTH_MERR"/>
    <property type="match status" value="1"/>
</dbReference>
<dbReference type="CDD" id="cd04784">
    <property type="entry name" value="HTH_CadR-PbrR"/>
    <property type="match status" value="1"/>
</dbReference>
<dbReference type="PANTHER" id="PTHR30204:SF92">
    <property type="entry name" value="HTH-TYPE TRANSCRIPTIONAL REGULATOR ZNTR"/>
    <property type="match status" value="1"/>
</dbReference>
<dbReference type="Gene3D" id="1.10.1660.10">
    <property type="match status" value="1"/>
</dbReference>
<protein>
    <recommendedName>
        <fullName evidence="2">HTH merR-type domain-containing protein</fullName>
    </recommendedName>
</protein>
<dbReference type="InterPro" id="IPR009061">
    <property type="entry name" value="DNA-bd_dom_put_sf"/>
</dbReference>
<organism evidence="3">
    <name type="scientific">marine sediment metagenome</name>
    <dbReference type="NCBI Taxonomy" id="412755"/>
    <lineage>
        <taxon>unclassified sequences</taxon>
        <taxon>metagenomes</taxon>
        <taxon>ecological metagenomes</taxon>
    </lineage>
</organism>
<gene>
    <name evidence="3" type="ORF">LCGC14_0558650</name>
</gene>
<dbReference type="AlphaFoldDB" id="A0A0F9S6D9"/>
<sequence>MKIGKLAELTGTAVETVRYYEREGLLPEPSRSEGNYRQYQDRHLEQLVFIRNCRALDMTLNEIRELLNLREQPEASCGDVNGLIDEHIQHVSSRLQNLSQLRDQLVELRHRCRSASDVDHCGIIQQLETSGAVQASEDDSHVGRSHGH</sequence>
<keyword evidence="1" id="KW-0238">DNA-binding</keyword>
<evidence type="ECO:0000256" key="1">
    <source>
        <dbReference type="ARBA" id="ARBA00023125"/>
    </source>
</evidence>
<dbReference type="GO" id="GO:0045893">
    <property type="term" value="P:positive regulation of DNA-templated transcription"/>
    <property type="evidence" value="ECO:0007669"/>
    <property type="project" value="InterPro"/>
</dbReference>
<reference evidence="3" key="1">
    <citation type="journal article" date="2015" name="Nature">
        <title>Complex archaea that bridge the gap between prokaryotes and eukaryotes.</title>
        <authorList>
            <person name="Spang A."/>
            <person name="Saw J.H."/>
            <person name="Jorgensen S.L."/>
            <person name="Zaremba-Niedzwiedzka K."/>
            <person name="Martijn J."/>
            <person name="Lind A.E."/>
            <person name="van Eijk R."/>
            <person name="Schleper C."/>
            <person name="Guy L."/>
            <person name="Ettema T.J."/>
        </authorList>
    </citation>
    <scope>NUCLEOTIDE SEQUENCE</scope>
</reference>
<comment type="caution">
    <text evidence="3">The sequence shown here is derived from an EMBL/GenBank/DDBJ whole genome shotgun (WGS) entry which is preliminary data.</text>
</comment>
<feature type="domain" description="HTH merR-type" evidence="2">
    <location>
        <begin position="1"/>
        <end position="69"/>
    </location>
</feature>
<dbReference type="Pfam" id="PF13411">
    <property type="entry name" value="MerR_1"/>
    <property type="match status" value="1"/>
</dbReference>
<dbReference type="GO" id="GO:0046872">
    <property type="term" value="F:metal ion binding"/>
    <property type="evidence" value="ECO:0007669"/>
    <property type="project" value="InterPro"/>
</dbReference>
<dbReference type="InterPro" id="IPR011791">
    <property type="entry name" value="CadR-PbrR"/>
</dbReference>
<dbReference type="PROSITE" id="PS50937">
    <property type="entry name" value="HTH_MERR_2"/>
    <property type="match status" value="1"/>
</dbReference>
<evidence type="ECO:0000313" key="3">
    <source>
        <dbReference type="EMBL" id="KKN57777.1"/>
    </source>
</evidence>
<dbReference type="PRINTS" id="PR00040">
    <property type="entry name" value="HTHMERR"/>
</dbReference>
<evidence type="ECO:0000259" key="2">
    <source>
        <dbReference type="PROSITE" id="PS50937"/>
    </source>
</evidence>
<name>A0A0F9S6D9_9ZZZZ</name>
<proteinExistence type="predicted"/>
<dbReference type="PANTHER" id="PTHR30204">
    <property type="entry name" value="REDOX-CYCLING DRUG-SENSING TRANSCRIPTIONAL ACTIVATOR SOXR"/>
    <property type="match status" value="1"/>
</dbReference>
<dbReference type="GO" id="GO:0003700">
    <property type="term" value="F:DNA-binding transcription factor activity"/>
    <property type="evidence" value="ECO:0007669"/>
    <property type="project" value="InterPro"/>
</dbReference>